<feature type="compositionally biased region" description="Low complexity" evidence="1">
    <location>
        <begin position="28"/>
        <end position="37"/>
    </location>
</feature>
<protein>
    <submittedName>
        <fullName evidence="2">Uncharacterized protein</fullName>
    </submittedName>
</protein>
<comment type="caution">
    <text evidence="2">The sequence shown here is derived from an EMBL/GenBank/DDBJ whole genome shotgun (WGS) entry which is preliminary data.</text>
</comment>
<organism evidence="2 3">
    <name type="scientific">Caballeronia sordidicola</name>
    <name type="common">Burkholderia sordidicola</name>
    <dbReference type="NCBI Taxonomy" id="196367"/>
    <lineage>
        <taxon>Bacteria</taxon>
        <taxon>Pseudomonadati</taxon>
        <taxon>Pseudomonadota</taxon>
        <taxon>Betaproteobacteria</taxon>
        <taxon>Burkholderiales</taxon>
        <taxon>Burkholderiaceae</taxon>
        <taxon>Caballeronia</taxon>
    </lineage>
</organism>
<dbReference type="EMBL" id="MTHB01000209">
    <property type="protein sequence ID" value="OXC74505.1"/>
    <property type="molecule type" value="Genomic_DNA"/>
</dbReference>
<gene>
    <name evidence="2" type="ORF">BSU04_31260</name>
</gene>
<accession>A0A226WTG8</accession>
<feature type="region of interest" description="Disordered" evidence="1">
    <location>
        <begin position="24"/>
        <end position="75"/>
    </location>
</feature>
<sequence length="75" mass="8164">MERIARLIRELDMEAATPAEVRDTFGYRGRVPSGPSSRRVKTSATPLSRRPSTTVSSRHGSRIAGRSGQPEIQGA</sequence>
<proteinExistence type="predicted"/>
<name>A0A226WTG8_CABSO</name>
<evidence type="ECO:0000313" key="2">
    <source>
        <dbReference type="EMBL" id="OXC74505.1"/>
    </source>
</evidence>
<evidence type="ECO:0000256" key="1">
    <source>
        <dbReference type="SAM" id="MobiDB-lite"/>
    </source>
</evidence>
<reference evidence="3" key="1">
    <citation type="submission" date="2017-01" db="EMBL/GenBank/DDBJ databases">
        <title>Genome Analysis of Deinococcus marmoris KOPRI26562.</title>
        <authorList>
            <person name="Kim J.H."/>
            <person name="Oh H.-M."/>
        </authorList>
    </citation>
    <scope>NUCLEOTIDE SEQUENCE [LARGE SCALE GENOMIC DNA]</scope>
    <source>
        <strain evidence="3">PAMC 26633</strain>
    </source>
</reference>
<dbReference type="AlphaFoldDB" id="A0A226WTG8"/>
<evidence type="ECO:0000313" key="3">
    <source>
        <dbReference type="Proteomes" id="UP000214720"/>
    </source>
</evidence>
<dbReference type="Proteomes" id="UP000214720">
    <property type="component" value="Unassembled WGS sequence"/>
</dbReference>
<feature type="compositionally biased region" description="Polar residues" evidence="1">
    <location>
        <begin position="42"/>
        <end position="58"/>
    </location>
</feature>